<sequence length="80" mass="9249">MEVKMSTLEQAIDTVRQLPIEQQEILIDIFHHRHIEERRREIAVDATKSIADFHAGKLQPKSVHEILSELRMTSDGTDES</sequence>
<protein>
    <recommendedName>
        <fullName evidence="2">Addiction module component</fullName>
    </recommendedName>
</protein>
<evidence type="ECO:0000313" key="1">
    <source>
        <dbReference type="EMBL" id="VFK01655.1"/>
    </source>
</evidence>
<organism evidence="1">
    <name type="scientific">Candidatus Kentrum sp. LFY</name>
    <dbReference type="NCBI Taxonomy" id="2126342"/>
    <lineage>
        <taxon>Bacteria</taxon>
        <taxon>Pseudomonadati</taxon>
        <taxon>Pseudomonadota</taxon>
        <taxon>Gammaproteobacteria</taxon>
        <taxon>Candidatus Kentrum</taxon>
    </lineage>
</organism>
<accession>A0A450VA46</accession>
<name>A0A450VA46_9GAMM</name>
<reference evidence="1" key="1">
    <citation type="submission" date="2019-02" db="EMBL/GenBank/DDBJ databases">
        <authorList>
            <person name="Gruber-Vodicka R. H."/>
            <person name="Seah K. B. B."/>
        </authorList>
    </citation>
    <scope>NUCLEOTIDE SEQUENCE</scope>
    <source>
        <strain evidence="1">BECK_M7</strain>
    </source>
</reference>
<gene>
    <name evidence="1" type="ORF">BECKLFY1418B_GA0070995_12641</name>
</gene>
<evidence type="ECO:0008006" key="2">
    <source>
        <dbReference type="Google" id="ProtNLM"/>
    </source>
</evidence>
<dbReference type="EMBL" id="CAADFF010000264">
    <property type="protein sequence ID" value="VFK01655.1"/>
    <property type="molecule type" value="Genomic_DNA"/>
</dbReference>
<dbReference type="AlphaFoldDB" id="A0A450VA46"/>
<proteinExistence type="predicted"/>